<dbReference type="OrthoDB" id="631303at2"/>
<gene>
    <name evidence="1" type="ORF">LX64_02953</name>
</gene>
<sequence length="425" mass="49352">MNQFNFLIPENLDLDEIIKNNPIVDFKSFNREKLLYVLHLLADIPSNNKDLANEEGYVPINAEILKQWINKGYSRYLKYLIDAGIIETDNQFVVGLKSRGYRFCPVYQQPLKSIPVTNSILLKKMAKRNQSISAELTIDELPNGIDLPAIARKYLPIERWYNTGGLKINDKAAHSYNAEQFLLKKSDRSKWDKTVSARGFEWKNPFIQYLGGDSNIEKIKNGQFNAHFDKNVFRYHSALTSCKREIRNIITYDGERLVAIDLSNSQPTLLTLLLDHEFWLNESKGGKLNSSDIPYLFINPIFSTNNPFTNFITLVKKAQNNRITEGGELWNYYRMVGSGNFYYEFRQLLKEKMGSNYATNDKVKPMLFTDNRFIGQKGAKPKRIFRNLFPTIYEITSRIKKHGAKNLPILLQRIESYIMYHKVVP</sequence>
<dbReference type="AlphaFoldDB" id="A0A327QHI5"/>
<comment type="caution">
    <text evidence="1">The sequence shown here is derived from an EMBL/GenBank/DDBJ whole genome shotgun (WGS) entry which is preliminary data.</text>
</comment>
<reference evidence="1 2" key="1">
    <citation type="submission" date="2018-06" db="EMBL/GenBank/DDBJ databases">
        <title>Genomic Encyclopedia of Archaeal and Bacterial Type Strains, Phase II (KMG-II): from individual species to whole genera.</title>
        <authorList>
            <person name="Goeker M."/>
        </authorList>
    </citation>
    <scope>NUCLEOTIDE SEQUENCE [LARGE SCALE GENOMIC DNA]</scope>
    <source>
        <strain evidence="1 2">DSM 23857</strain>
    </source>
</reference>
<evidence type="ECO:0000313" key="2">
    <source>
        <dbReference type="Proteomes" id="UP000249547"/>
    </source>
</evidence>
<dbReference type="EMBL" id="QLLL01000005">
    <property type="protein sequence ID" value="RAJ04076.1"/>
    <property type="molecule type" value="Genomic_DNA"/>
</dbReference>
<organism evidence="1 2">
    <name type="scientific">Chitinophaga skermanii</name>
    <dbReference type="NCBI Taxonomy" id="331697"/>
    <lineage>
        <taxon>Bacteria</taxon>
        <taxon>Pseudomonadati</taxon>
        <taxon>Bacteroidota</taxon>
        <taxon>Chitinophagia</taxon>
        <taxon>Chitinophagales</taxon>
        <taxon>Chitinophagaceae</taxon>
        <taxon>Chitinophaga</taxon>
    </lineage>
</organism>
<accession>A0A327QHI5</accession>
<evidence type="ECO:0000313" key="1">
    <source>
        <dbReference type="EMBL" id="RAJ04076.1"/>
    </source>
</evidence>
<dbReference type="Proteomes" id="UP000249547">
    <property type="component" value="Unassembled WGS sequence"/>
</dbReference>
<name>A0A327QHI5_9BACT</name>
<dbReference type="RefSeq" id="WP_111598387.1">
    <property type="nucleotide sequence ID" value="NZ_QLLL01000005.1"/>
</dbReference>
<proteinExistence type="predicted"/>
<keyword evidence="2" id="KW-1185">Reference proteome</keyword>
<protein>
    <submittedName>
        <fullName evidence="1">Uncharacterized protein</fullName>
    </submittedName>
</protein>